<dbReference type="Pfam" id="PF00089">
    <property type="entry name" value="Trypsin"/>
    <property type="match status" value="1"/>
</dbReference>
<sequence>MINKNSFSYNFMLLYFNLVTFSLKLLLLLFVFLIFFQNVVYFFEESFKKICLPQSDIQSLAGNIGLVVGWRDSKRNASGLTGTNKRYISLSIMNNTECAIRYAQYSENFEDSIVITPTEFYSQSRTMNDVCEGDSGGPFMSINSFNRCTLVGIVAFGPSTNCGQSNLPGVYMRISSYTEWITNNIKITRSKS</sequence>
<dbReference type="InterPro" id="IPR051487">
    <property type="entry name" value="Ser/Thr_Proteases_Immune/Dev"/>
</dbReference>
<organism evidence="5 6">
    <name type="scientific">Glossina palpalis gambiensis</name>
    <dbReference type="NCBI Taxonomy" id="67801"/>
    <lineage>
        <taxon>Eukaryota</taxon>
        <taxon>Metazoa</taxon>
        <taxon>Ecdysozoa</taxon>
        <taxon>Arthropoda</taxon>
        <taxon>Hexapoda</taxon>
        <taxon>Insecta</taxon>
        <taxon>Pterygota</taxon>
        <taxon>Neoptera</taxon>
        <taxon>Endopterygota</taxon>
        <taxon>Diptera</taxon>
        <taxon>Brachycera</taxon>
        <taxon>Muscomorpha</taxon>
        <taxon>Hippoboscoidea</taxon>
        <taxon>Glossinidae</taxon>
        <taxon>Glossina</taxon>
    </lineage>
</organism>
<evidence type="ECO:0000256" key="1">
    <source>
        <dbReference type="ARBA" id="ARBA00023157"/>
    </source>
</evidence>
<dbReference type="InterPro" id="IPR033116">
    <property type="entry name" value="TRYPSIN_SER"/>
</dbReference>
<keyword evidence="3" id="KW-0472">Membrane</keyword>
<comment type="similarity">
    <text evidence="2">Belongs to the peptidase S1 family. CLIP subfamily.</text>
</comment>
<dbReference type="VEuPathDB" id="VectorBase:GPPI039127"/>
<reference evidence="6" key="1">
    <citation type="submission" date="2015-01" db="EMBL/GenBank/DDBJ databases">
        <authorList>
            <person name="Aksoy S."/>
            <person name="Warren W."/>
            <person name="Wilson R.K."/>
        </authorList>
    </citation>
    <scope>NUCLEOTIDE SEQUENCE [LARGE SCALE GENOMIC DNA]</scope>
    <source>
        <strain evidence="6">IAEA</strain>
    </source>
</reference>
<dbReference type="GO" id="GO:0004252">
    <property type="term" value="F:serine-type endopeptidase activity"/>
    <property type="evidence" value="ECO:0007669"/>
    <property type="project" value="InterPro"/>
</dbReference>
<reference evidence="5" key="2">
    <citation type="submission" date="2020-05" db="UniProtKB">
        <authorList>
            <consortium name="EnsemblMetazoa"/>
        </authorList>
    </citation>
    <scope>IDENTIFICATION</scope>
    <source>
        <strain evidence="5">IAEA</strain>
    </source>
</reference>
<protein>
    <recommendedName>
        <fullName evidence="4">Peptidase S1 domain-containing protein</fullName>
    </recommendedName>
</protein>
<dbReference type="InterPro" id="IPR043504">
    <property type="entry name" value="Peptidase_S1_PA_chymotrypsin"/>
</dbReference>
<evidence type="ECO:0000256" key="3">
    <source>
        <dbReference type="SAM" id="Phobius"/>
    </source>
</evidence>
<dbReference type="InterPro" id="IPR009003">
    <property type="entry name" value="Peptidase_S1_PA"/>
</dbReference>
<dbReference type="STRING" id="67801.A0A1B0BSC9"/>
<keyword evidence="3" id="KW-1133">Transmembrane helix</keyword>
<dbReference type="Gene3D" id="2.40.10.10">
    <property type="entry name" value="Trypsin-like serine proteases"/>
    <property type="match status" value="2"/>
</dbReference>
<dbReference type="PROSITE" id="PS00135">
    <property type="entry name" value="TRYPSIN_SER"/>
    <property type="match status" value="1"/>
</dbReference>
<proteinExistence type="inferred from homology"/>
<keyword evidence="6" id="KW-1185">Reference proteome</keyword>
<evidence type="ECO:0000256" key="2">
    <source>
        <dbReference type="ARBA" id="ARBA00024195"/>
    </source>
</evidence>
<dbReference type="InterPro" id="IPR001254">
    <property type="entry name" value="Trypsin_dom"/>
</dbReference>
<evidence type="ECO:0000259" key="4">
    <source>
        <dbReference type="PROSITE" id="PS50240"/>
    </source>
</evidence>
<evidence type="ECO:0000313" key="6">
    <source>
        <dbReference type="Proteomes" id="UP000092460"/>
    </source>
</evidence>
<keyword evidence="3" id="KW-0812">Transmembrane</keyword>
<name>A0A1B0BSC9_9MUSC</name>
<dbReference type="SMART" id="SM00020">
    <property type="entry name" value="Tryp_SPc"/>
    <property type="match status" value="1"/>
</dbReference>
<dbReference type="AlphaFoldDB" id="A0A1B0BSC9"/>
<dbReference type="Proteomes" id="UP000092460">
    <property type="component" value="Unassembled WGS sequence"/>
</dbReference>
<evidence type="ECO:0000313" key="5">
    <source>
        <dbReference type="EnsemblMetazoa" id="GPPI039127-PA"/>
    </source>
</evidence>
<dbReference type="GO" id="GO:0006508">
    <property type="term" value="P:proteolysis"/>
    <property type="evidence" value="ECO:0007669"/>
    <property type="project" value="InterPro"/>
</dbReference>
<dbReference type="PANTHER" id="PTHR24256">
    <property type="entry name" value="TRYPTASE-RELATED"/>
    <property type="match status" value="1"/>
</dbReference>
<dbReference type="SUPFAM" id="SSF50494">
    <property type="entry name" value="Trypsin-like serine proteases"/>
    <property type="match status" value="1"/>
</dbReference>
<feature type="transmembrane region" description="Helical" evidence="3">
    <location>
        <begin position="12"/>
        <end position="36"/>
    </location>
</feature>
<keyword evidence="1" id="KW-1015">Disulfide bond</keyword>
<dbReference type="PROSITE" id="PS50240">
    <property type="entry name" value="TRYPSIN_DOM"/>
    <property type="match status" value="1"/>
</dbReference>
<feature type="domain" description="Peptidase S1" evidence="4">
    <location>
        <begin position="1"/>
        <end position="186"/>
    </location>
</feature>
<accession>A0A1B0BSC9</accession>
<dbReference type="EnsemblMetazoa" id="GPPI039127-RA">
    <property type="protein sequence ID" value="GPPI039127-PA"/>
    <property type="gene ID" value="GPPI039127"/>
</dbReference>
<dbReference type="EMBL" id="JXJN01019671">
    <property type="status" value="NOT_ANNOTATED_CDS"/>
    <property type="molecule type" value="Genomic_DNA"/>
</dbReference>